<accession>A0ABP9X4S5</accession>
<gene>
    <name evidence="1" type="ORF">Hgul01_03364</name>
</gene>
<name>A0ABP9X4S5_9CHLR</name>
<reference evidence="1 2" key="1">
    <citation type="submission" date="2024-02" db="EMBL/GenBank/DDBJ databases">
        <title>Herpetosiphon gulosus NBRC 112829.</title>
        <authorList>
            <person name="Ichikawa N."/>
            <person name="Katano-Makiyama Y."/>
            <person name="Hidaka K."/>
        </authorList>
    </citation>
    <scope>NUCLEOTIDE SEQUENCE [LARGE SCALE GENOMIC DNA]</scope>
    <source>
        <strain evidence="1 2">NBRC 112829</strain>
    </source>
</reference>
<evidence type="ECO:0000313" key="2">
    <source>
        <dbReference type="Proteomes" id="UP001428290"/>
    </source>
</evidence>
<proteinExistence type="predicted"/>
<evidence type="ECO:0008006" key="3">
    <source>
        <dbReference type="Google" id="ProtNLM"/>
    </source>
</evidence>
<dbReference type="InterPro" id="IPR025449">
    <property type="entry name" value="JetB"/>
</dbReference>
<evidence type="ECO:0000313" key="1">
    <source>
        <dbReference type="EMBL" id="GAA5529553.1"/>
    </source>
</evidence>
<dbReference type="Proteomes" id="UP001428290">
    <property type="component" value="Unassembled WGS sequence"/>
</dbReference>
<dbReference type="RefSeq" id="WP_012191921.1">
    <property type="nucleotide sequence ID" value="NZ_BAABRU010000012.1"/>
</dbReference>
<protein>
    <recommendedName>
        <fullName evidence="3">DUF4194 domain-containing protein</fullName>
    </recommendedName>
</protein>
<sequence length="210" mass="24414">MSLVNFAEEYSQLSSTEQQLFADSVRRLLSDGLIWREDEQDRRIFAWLVRRIDLVRDYLAVAGWELHYAENLHIFHVFHRDGSHRRRFNRETTLWLLLLRLIYAEQYESLNPSLTRYPTTTVSDVYSRYGEFFPGQTIRKKGAFDEALRLFNGLKLVRAPNSKALRANDPDAVIELLPALEVIVPASGIAALAERLAEYQRPNSADEEQE</sequence>
<comment type="caution">
    <text evidence="1">The sequence shown here is derived from an EMBL/GenBank/DDBJ whole genome shotgun (WGS) entry which is preliminary data.</text>
</comment>
<dbReference type="EMBL" id="BAABRU010000012">
    <property type="protein sequence ID" value="GAA5529553.1"/>
    <property type="molecule type" value="Genomic_DNA"/>
</dbReference>
<organism evidence="1 2">
    <name type="scientific">Herpetosiphon gulosus</name>
    <dbReference type="NCBI Taxonomy" id="1973496"/>
    <lineage>
        <taxon>Bacteria</taxon>
        <taxon>Bacillati</taxon>
        <taxon>Chloroflexota</taxon>
        <taxon>Chloroflexia</taxon>
        <taxon>Herpetosiphonales</taxon>
        <taxon>Herpetosiphonaceae</taxon>
        <taxon>Herpetosiphon</taxon>
    </lineage>
</organism>
<keyword evidence="2" id="KW-1185">Reference proteome</keyword>
<dbReference type="Pfam" id="PF13835">
    <property type="entry name" value="DUF4194"/>
    <property type="match status" value="1"/>
</dbReference>